<keyword evidence="7 11" id="KW-0816">Tricarboxylic acid cycle</keyword>
<evidence type="ECO:0000256" key="8">
    <source>
        <dbReference type="PIRSR" id="PIRSR000102-1"/>
    </source>
</evidence>
<dbReference type="SUPFAM" id="SSF56327">
    <property type="entry name" value="LDH C-terminal domain-like"/>
    <property type="match status" value="1"/>
</dbReference>
<dbReference type="NCBIfam" id="NF003916">
    <property type="entry name" value="PRK05442.1"/>
    <property type="match status" value="1"/>
</dbReference>
<dbReference type="SUPFAM" id="SSF51735">
    <property type="entry name" value="NAD(P)-binding Rossmann-fold domains"/>
    <property type="match status" value="1"/>
</dbReference>
<evidence type="ECO:0000313" key="16">
    <source>
        <dbReference type="Proteomes" id="UP000612712"/>
    </source>
</evidence>
<evidence type="ECO:0000256" key="1">
    <source>
        <dbReference type="ARBA" id="ARBA00009613"/>
    </source>
</evidence>
<dbReference type="FunFam" id="3.40.50.720:FF:000010">
    <property type="entry name" value="Malate dehydrogenase"/>
    <property type="match status" value="1"/>
</dbReference>
<dbReference type="AlphaFoldDB" id="A0A8H9Y4K6"/>
<comment type="similarity">
    <text evidence="1 7">Belongs to the LDH/MDH superfamily. MDH type 2 family.</text>
</comment>
<feature type="binding site" evidence="7 9">
    <location>
        <position position="231"/>
    </location>
    <ligand>
        <name>substrate</name>
    </ligand>
</feature>
<dbReference type="InterPro" id="IPR001557">
    <property type="entry name" value="L-lactate/malate_DH"/>
</dbReference>
<dbReference type="Gene3D" id="3.90.110.10">
    <property type="entry name" value="Lactate dehydrogenase/glycoside hydrolase, family 4, C-terminal"/>
    <property type="match status" value="1"/>
</dbReference>
<dbReference type="EMBL" id="JACHWT010000001">
    <property type="protein sequence ID" value="MBB3114857.1"/>
    <property type="molecule type" value="Genomic_DNA"/>
</dbReference>
<name>A0A8H9Y4K6_9CORY</name>
<dbReference type="GO" id="GO:0006108">
    <property type="term" value="P:malate metabolic process"/>
    <property type="evidence" value="ECO:0007669"/>
    <property type="project" value="InterPro"/>
</dbReference>
<dbReference type="InterPro" id="IPR015955">
    <property type="entry name" value="Lactate_DH/Glyco_Ohase_4_C"/>
</dbReference>
<dbReference type="InterPro" id="IPR010945">
    <property type="entry name" value="Malate_DH_type2"/>
</dbReference>
<dbReference type="InterPro" id="IPR036291">
    <property type="entry name" value="NAD(P)-bd_dom_sf"/>
</dbReference>
<evidence type="ECO:0000256" key="10">
    <source>
        <dbReference type="PIRSR" id="PIRSR000102-3"/>
    </source>
</evidence>
<sequence>MTTAGTTGVRTSATTAPSTTTGTAGSPTLSAGDGADAPGTRTVIEAISASVVTSDPQPGEGGDTAAGDRDDRRAVTVAVTGGAGQIAYSLLFRLATGEVFGDRPVRLRLLEIPDAVRAAEGVAMELADSAFPLLRSVDVTDDAATAFAGAEAAFLVGASPRTKGQERADLLTANGAIFGPQGRALAENAADDLRVLVVGNPANTNAAIVAAQLPDRDPRRVTAMTRLDHNRALARLAEKLGCATTDLTRMTVWGNHSSTQFPDVTEVLRDGRPVAGDLDATWLEQDFIPGVAGRGAEIIEVRGRSSAASAASAACDHMRDWIHGTPEGDWVSVALPSDGSYGIPEGVVASVPCRSVDGEWRTVTGLEIGDAQRAKIDRTVAELRSEVDAVRDAGFL</sequence>
<feature type="compositionally biased region" description="Low complexity" evidence="12">
    <location>
        <begin position="11"/>
        <end position="32"/>
    </location>
</feature>
<evidence type="ECO:0000256" key="2">
    <source>
        <dbReference type="ARBA" id="ARBA00012995"/>
    </source>
</evidence>
<comment type="caution">
    <text evidence="15">The sequence shown here is derived from an EMBL/GenBank/DDBJ whole genome shotgun (WGS) entry which is preliminary data.</text>
</comment>
<comment type="catalytic activity">
    <reaction evidence="6 7 11">
        <text>(S)-malate + NAD(+) = oxaloacetate + NADH + H(+)</text>
        <dbReference type="Rhea" id="RHEA:21432"/>
        <dbReference type="ChEBI" id="CHEBI:15378"/>
        <dbReference type="ChEBI" id="CHEBI:15589"/>
        <dbReference type="ChEBI" id="CHEBI:16452"/>
        <dbReference type="ChEBI" id="CHEBI:57540"/>
        <dbReference type="ChEBI" id="CHEBI:57945"/>
        <dbReference type="EC" id="1.1.1.37"/>
    </reaction>
</comment>
<dbReference type="FunFam" id="3.90.110.10:FF:000002">
    <property type="entry name" value="Malate dehydrogenase"/>
    <property type="match status" value="1"/>
</dbReference>
<dbReference type="InterPro" id="IPR022383">
    <property type="entry name" value="Lactate/malate_DH_C"/>
</dbReference>
<feature type="binding site" evidence="7 9">
    <location>
        <position position="161"/>
    </location>
    <ligand>
        <name>substrate</name>
    </ligand>
</feature>
<dbReference type="Pfam" id="PF02866">
    <property type="entry name" value="Ldh_1_C"/>
    <property type="match status" value="1"/>
</dbReference>
<feature type="binding site" evidence="7 10">
    <location>
        <begin position="198"/>
        <end position="200"/>
    </location>
    <ligand>
        <name>NAD(+)</name>
        <dbReference type="ChEBI" id="CHEBI:57540"/>
    </ligand>
</feature>
<evidence type="ECO:0000256" key="6">
    <source>
        <dbReference type="ARBA" id="ARBA00048313"/>
    </source>
</evidence>
<dbReference type="Gene3D" id="3.40.50.720">
    <property type="entry name" value="NAD(P)-binding Rossmann-like Domain"/>
    <property type="match status" value="1"/>
</dbReference>
<feature type="binding site" evidence="7 10">
    <location>
        <position position="174"/>
    </location>
    <ligand>
        <name>NAD(+)</name>
        <dbReference type="ChEBI" id="CHEBI:57540"/>
    </ligand>
</feature>
<comment type="function">
    <text evidence="7">Catalyzes the reversible oxidation of malate to oxaloacetate.</text>
</comment>
<feature type="domain" description="Lactate/malate dehydrogenase N-terminal" evidence="13">
    <location>
        <begin position="76"/>
        <end position="218"/>
    </location>
</feature>
<evidence type="ECO:0000256" key="5">
    <source>
        <dbReference type="ARBA" id="ARBA00023027"/>
    </source>
</evidence>
<dbReference type="NCBIfam" id="TIGR01759">
    <property type="entry name" value="MalateDH-SF1"/>
    <property type="match status" value="1"/>
</dbReference>
<dbReference type="GO" id="GO:0030060">
    <property type="term" value="F:L-malate dehydrogenase (NAD+) activity"/>
    <property type="evidence" value="ECO:0007669"/>
    <property type="project" value="UniProtKB-UniRule"/>
</dbReference>
<dbReference type="InterPro" id="IPR001252">
    <property type="entry name" value="Malate_DH_AS"/>
</dbReference>
<feature type="binding site" evidence="7">
    <location>
        <position position="181"/>
    </location>
    <ligand>
        <name>NAD(+)</name>
        <dbReference type="ChEBI" id="CHEBI:57540"/>
    </ligand>
</feature>
<evidence type="ECO:0000313" key="15">
    <source>
        <dbReference type="EMBL" id="MBB3114857.1"/>
    </source>
</evidence>
<evidence type="ECO:0000259" key="14">
    <source>
        <dbReference type="Pfam" id="PF02866"/>
    </source>
</evidence>
<evidence type="ECO:0000256" key="4">
    <source>
        <dbReference type="ARBA" id="ARBA00023002"/>
    </source>
</evidence>
<feature type="binding site" evidence="7 9">
    <location>
        <position position="167"/>
    </location>
    <ligand>
        <name>substrate</name>
    </ligand>
</feature>
<dbReference type="InterPro" id="IPR001236">
    <property type="entry name" value="Lactate/malate_DH_N"/>
</dbReference>
<evidence type="ECO:0000256" key="3">
    <source>
        <dbReference type="ARBA" id="ARBA00020382"/>
    </source>
</evidence>
<dbReference type="PROSITE" id="PS00068">
    <property type="entry name" value="MDH"/>
    <property type="match status" value="1"/>
</dbReference>
<evidence type="ECO:0000256" key="12">
    <source>
        <dbReference type="SAM" id="MobiDB-lite"/>
    </source>
</evidence>
<protein>
    <recommendedName>
        <fullName evidence="3 7">Malate dehydrogenase</fullName>
        <ecNumber evidence="2 7">1.1.1.37</ecNumber>
    </recommendedName>
</protein>
<dbReference type="Proteomes" id="UP000612712">
    <property type="component" value="Unassembled WGS sequence"/>
</dbReference>
<evidence type="ECO:0000256" key="7">
    <source>
        <dbReference type="HAMAP-Rule" id="MF_01517"/>
    </source>
</evidence>
<dbReference type="GO" id="GO:0006099">
    <property type="term" value="P:tricarboxylic acid cycle"/>
    <property type="evidence" value="ECO:0007669"/>
    <property type="project" value="UniProtKB-UniRule"/>
</dbReference>
<feature type="compositionally biased region" description="Polar residues" evidence="12">
    <location>
        <begin position="1"/>
        <end position="10"/>
    </location>
</feature>
<feature type="binding site" evidence="7">
    <location>
        <begin position="81"/>
        <end position="87"/>
    </location>
    <ligand>
        <name>NAD(+)</name>
        <dbReference type="ChEBI" id="CHEBI:57540"/>
    </ligand>
</feature>
<feature type="region of interest" description="Disordered" evidence="12">
    <location>
        <begin position="1"/>
        <end position="70"/>
    </location>
</feature>
<dbReference type="EC" id="1.1.1.37" evidence="2 7"/>
<accession>A0A8H9Y4K6</accession>
<dbReference type="Pfam" id="PF00056">
    <property type="entry name" value="Ldh_1_N"/>
    <property type="match status" value="1"/>
</dbReference>
<dbReference type="HAMAP" id="MF_01517">
    <property type="entry name" value="Malate_dehydrog_2"/>
    <property type="match status" value="1"/>
</dbReference>
<keyword evidence="5 7" id="KW-0520">NAD</keyword>
<evidence type="ECO:0000256" key="9">
    <source>
        <dbReference type="PIRSR" id="PIRSR000102-2"/>
    </source>
</evidence>
<feature type="domain" description="Lactate/malate dehydrogenase C-terminal" evidence="14">
    <location>
        <begin position="225"/>
        <end position="390"/>
    </location>
</feature>
<dbReference type="PIRSF" id="PIRSF000102">
    <property type="entry name" value="Lac_mal_DH"/>
    <property type="match status" value="1"/>
</dbReference>
<evidence type="ECO:0000259" key="13">
    <source>
        <dbReference type="Pfam" id="PF00056"/>
    </source>
</evidence>
<keyword evidence="4 7" id="KW-0560">Oxidoreductase</keyword>
<feature type="active site" description="Proton acceptor" evidence="7 8">
    <location>
        <position position="256"/>
    </location>
</feature>
<evidence type="ECO:0000256" key="11">
    <source>
        <dbReference type="RuleBase" id="RU000422"/>
    </source>
</evidence>
<proteinExistence type="inferred from homology"/>
<reference evidence="15" key="1">
    <citation type="submission" date="2020-08" db="EMBL/GenBank/DDBJ databases">
        <title>Sequencing the genomes of 1000 actinobacteria strains.</title>
        <authorList>
            <person name="Klenk H.-P."/>
        </authorList>
    </citation>
    <scope>NUCLEOTIDE SEQUENCE</scope>
    <source>
        <strain evidence="15">DSM 20582</strain>
    </source>
</reference>
<dbReference type="PANTHER" id="PTHR23382">
    <property type="entry name" value="MALATE DEHYDROGENASE"/>
    <property type="match status" value="1"/>
</dbReference>
<feature type="binding site" evidence="7 9">
    <location>
        <position position="200"/>
    </location>
    <ligand>
        <name>substrate</name>
    </ligand>
</feature>
<gene>
    <name evidence="7" type="primary">mdh</name>
    <name evidence="15" type="ORF">FHU32_000045</name>
</gene>
<dbReference type="RefSeq" id="WP_010269483.1">
    <property type="nucleotide sequence ID" value="NZ_AENJ01000189.1"/>
</dbReference>
<organism evidence="15 16">
    <name type="scientific">Corynebacterium bovis DSM 20582 = CIP 54.80</name>
    <dbReference type="NCBI Taxonomy" id="927655"/>
    <lineage>
        <taxon>Bacteria</taxon>
        <taxon>Bacillati</taxon>
        <taxon>Actinomycetota</taxon>
        <taxon>Actinomycetes</taxon>
        <taxon>Mycobacteriales</taxon>
        <taxon>Corynebacteriaceae</taxon>
        <taxon>Corynebacterium</taxon>
    </lineage>
</organism>
<dbReference type="GeneID" id="60808420"/>